<feature type="compositionally biased region" description="Basic and acidic residues" evidence="1">
    <location>
        <begin position="68"/>
        <end position="80"/>
    </location>
</feature>
<reference evidence="3 4" key="1">
    <citation type="submission" date="2020-06" db="EMBL/GenBank/DDBJ databases">
        <title>Oricola thermophila sp. nov. isolated from a tidal sediments.</title>
        <authorList>
            <person name="Kwon K.K."/>
            <person name="Yang S.-H."/>
            <person name="Park M.-J."/>
        </authorList>
    </citation>
    <scope>NUCLEOTIDE SEQUENCE [LARGE SCALE GENOMIC DNA]</scope>
    <source>
        <strain evidence="3 4">MEBiC13590</strain>
    </source>
</reference>
<feature type="region of interest" description="Disordered" evidence="1">
    <location>
        <begin position="64"/>
        <end position="86"/>
    </location>
</feature>
<dbReference type="AlphaFoldDB" id="A0A6N1V8B7"/>
<dbReference type="EMBL" id="CP054836">
    <property type="protein sequence ID" value="QKV17160.1"/>
    <property type="molecule type" value="Genomic_DNA"/>
</dbReference>
<gene>
    <name evidence="3" type="ORF">HTY61_01100</name>
</gene>
<evidence type="ECO:0000313" key="3">
    <source>
        <dbReference type="EMBL" id="QKV17160.1"/>
    </source>
</evidence>
<keyword evidence="2" id="KW-0472">Membrane</keyword>
<evidence type="ECO:0000256" key="2">
    <source>
        <dbReference type="SAM" id="Phobius"/>
    </source>
</evidence>
<protein>
    <submittedName>
        <fullName evidence="3">Uncharacterized protein</fullName>
    </submittedName>
</protein>
<dbReference type="KEGG" id="orm:HTY61_01100"/>
<evidence type="ECO:0000256" key="1">
    <source>
        <dbReference type="SAM" id="MobiDB-lite"/>
    </source>
</evidence>
<keyword evidence="2" id="KW-0812">Transmembrane</keyword>
<dbReference type="Proteomes" id="UP000509367">
    <property type="component" value="Chromosome"/>
</dbReference>
<keyword evidence="4" id="KW-1185">Reference proteome</keyword>
<evidence type="ECO:0000313" key="4">
    <source>
        <dbReference type="Proteomes" id="UP000509367"/>
    </source>
</evidence>
<sequence>MFTASRRIRTDTTGHNRRTVALIAAALLLANATALLGLATAAQAGGLPEPLRYAPLSWEKMAPLPKLPPEEGTRTAEAARAETPATVTRDALDPVTTGATERRFSEVPAPALGSGVDGPRRYLLIGFMTLALGAMAAVSMAMFRNLAREISRTDRRRNRH</sequence>
<organism evidence="3 4">
    <name type="scientific">Oricola thermophila</name>
    <dbReference type="NCBI Taxonomy" id="2742145"/>
    <lineage>
        <taxon>Bacteria</taxon>
        <taxon>Pseudomonadati</taxon>
        <taxon>Pseudomonadota</taxon>
        <taxon>Alphaproteobacteria</taxon>
        <taxon>Hyphomicrobiales</taxon>
        <taxon>Ahrensiaceae</taxon>
        <taxon>Oricola</taxon>
    </lineage>
</organism>
<name>A0A6N1V8B7_9HYPH</name>
<keyword evidence="2" id="KW-1133">Transmembrane helix</keyword>
<dbReference type="RefSeq" id="WP_175275056.1">
    <property type="nucleotide sequence ID" value="NZ_CP054836.1"/>
</dbReference>
<accession>A0A6N1V8B7</accession>
<feature type="transmembrane region" description="Helical" evidence="2">
    <location>
        <begin position="122"/>
        <end position="147"/>
    </location>
</feature>
<proteinExistence type="predicted"/>